<dbReference type="InterPro" id="IPR000843">
    <property type="entry name" value="HTH_LacI"/>
</dbReference>
<dbReference type="InterPro" id="IPR028082">
    <property type="entry name" value="Peripla_BP_I"/>
</dbReference>
<gene>
    <name evidence="5" type="primary">galR</name>
    <name evidence="5" type="ORF">CPJCM30710_07180</name>
</gene>
<dbReference type="CDD" id="cd01392">
    <property type="entry name" value="HTH_LacI"/>
    <property type="match status" value="1"/>
</dbReference>
<dbReference type="SUPFAM" id="SSF47413">
    <property type="entry name" value="lambda repressor-like DNA-binding domains"/>
    <property type="match status" value="1"/>
</dbReference>
<evidence type="ECO:0000259" key="4">
    <source>
        <dbReference type="PROSITE" id="PS50932"/>
    </source>
</evidence>
<name>A0A919VFE1_9CLOT</name>
<dbReference type="GO" id="GO:0000976">
    <property type="term" value="F:transcription cis-regulatory region binding"/>
    <property type="evidence" value="ECO:0007669"/>
    <property type="project" value="TreeGrafter"/>
</dbReference>
<evidence type="ECO:0000256" key="3">
    <source>
        <dbReference type="ARBA" id="ARBA00023163"/>
    </source>
</evidence>
<dbReference type="Pfam" id="PF00356">
    <property type="entry name" value="LacI"/>
    <property type="match status" value="1"/>
</dbReference>
<evidence type="ECO:0000256" key="2">
    <source>
        <dbReference type="ARBA" id="ARBA00023125"/>
    </source>
</evidence>
<dbReference type="SMART" id="SM00354">
    <property type="entry name" value="HTH_LACI"/>
    <property type="match status" value="1"/>
</dbReference>
<proteinExistence type="predicted"/>
<keyword evidence="1" id="KW-0805">Transcription regulation</keyword>
<accession>A0A919VFE1</accession>
<organism evidence="5 6">
    <name type="scientific">Clostridium polyendosporum</name>
    <dbReference type="NCBI Taxonomy" id="69208"/>
    <lineage>
        <taxon>Bacteria</taxon>
        <taxon>Bacillati</taxon>
        <taxon>Bacillota</taxon>
        <taxon>Clostridia</taxon>
        <taxon>Eubacteriales</taxon>
        <taxon>Clostridiaceae</taxon>
        <taxon>Clostridium</taxon>
    </lineage>
</organism>
<dbReference type="InterPro" id="IPR010982">
    <property type="entry name" value="Lambda_DNA-bd_dom_sf"/>
</dbReference>
<keyword evidence="3" id="KW-0804">Transcription</keyword>
<evidence type="ECO:0000313" key="5">
    <source>
        <dbReference type="EMBL" id="GIM28052.1"/>
    </source>
</evidence>
<dbReference type="PROSITE" id="PS00356">
    <property type="entry name" value="HTH_LACI_1"/>
    <property type="match status" value="1"/>
</dbReference>
<protein>
    <submittedName>
        <fullName evidence="5">LacI family transcriptional regulator</fullName>
    </submittedName>
</protein>
<dbReference type="PANTHER" id="PTHR30146">
    <property type="entry name" value="LACI-RELATED TRANSCRIPTIONAL REPRESSOR"/>
    <property type="match status" value="1"/>
</dbReference>
<dbReference type="SUPFAM" id="SSF53822">
    <property type="entry name" value="Periplasmic binding protein-like I"/>
    <property type="match status" value="1"/>
</dbReference>
<dbReference type="Gene3D" id="1.10.260.40">
    <property type="entry name" value="lambda repressor-like DNA-binding domains"/>
    <property type="match status" value="1"/>
</dbReference>
<dbReference type="CDD" id="cd01544">
    <property type="entry name" value="PBP1_GalR"/>
    <property type="match status" value="1"/>
</dbReference>
<dbReference type="AlphaFoldDB" id="A0A919VFE1"/>
<evidence type="ECO:0000313" key="6">
    <source>
        <dbReference type="Proteomes" id="UP000679179"/>
    </source>
</evidence>
<dbReference type="Proteomes" id="UP000679179">
    <property type="component" value="Unassembled WGS sequence"/>
</dbReference>
<dbReference type="GO" id="GO:0003700">
    <property type="term" value="F:DNA-binding transcription factor activity"/>
    <property type="evidence" value="ECO:0007669"/>
    <property type="project" value="TreeGrafter"/>
</dbReference>
<dbReference type="PROSITE" id="PS50932">
    <property type="entry name" value="HTH_LACI_2"/>
    <property type="match status" value="1"/>
</dbReference>
<dbReference type="InterPro" id="IPR046335">
    <property type="entry name" value="LacI/GalR-like_sensor"/>
</dbReference>
<keyword evidence="2" id="KW-0238">DNA-binding</keyword>
<dbReference type="PRINTS" id="PR00036">
    <property type="entry name" value="HTHLACI"/>
</dbReference>
<dbReference type="Gene3D" id="3.40.50.2300">
    <property type="match status" value="2"/>
</dbReference>
<feature type="domain" description="HTH lacI-type" evidence="4">
    <location>
        <begin position="2"/>
        <end position="54"/>
    </location>
</feature>
<dbReference type="RefSeq" id="WP_212902791.1">
    <property type="nucleotide sequence ID" value="NZ_BOPZ01000004.1"/>
</dbReference>
<comment type="caution">
    <text evidence="5">The sequence shown here is derived from an EMBL/GenBank/DDBJ whole genome shotgun (WGS) entry which is preliminary data.</text>
</comment>
<evidence type="ECO:0000256" key="1">
    <source>
        <dbReference type="ARBA" id="ARBA00023015"/>
    </source>
</evidence>
<dbReference type="PANTHER" id="PTHR30146:SF149">
    <property type="entry name" value="HTH-TYPE TRANSCRIPTIONAL REGULATOR EBGR"/>
    <property type="match status" value="1"/>
</dbReference>
<dbReference type="EMBL" id="BOPZ01000004">
    <property type="protein sequence ID" value="GIM28052.1"/>
    <property type="molecule type" value="Genomic_DNA"/>
</dbReference>
<dbReference type="Pfam" id="PF13377">
    <property type="entry name" value="Peripla_BP_3"/>
    <property type="match status" value="1"/>
</dbReference>
<reference evidence="5" key="1">
    <citation type="submission" date="2021-03" db="EMBL/GenBank/DDBJ databases">
        <title>Taxonomic study of Clostridium polyendosporum from meadow-gley soil under rice.</title>
        <authorList>
            <person name="Kobayashi H."/>
            <person name="Tanizawa Y."/>
            <person name="Yagura M."/>
        </authorList>
    </citation>
    <scope>NUCLEOTIDE SEQUENCE</scope>
    <source>
        <strain evidence="5">JCM 30710</strain>
    </source>
</reference>
<keyword evidence="6" id="KW-1185">Reference proteome</keyword>
<sequence length="329" mass="37197">MATIKDIANKAGVSIATVSRVLNYDLTLSVSDETKKKIFEIAEELSYEKRSMRKIATTKIALIHWYTEKEELGDLYYMSIRLGIEKCCKQHNLGIVKFFENNIEELTKENIQGIIAIGKFSEKEISCFKGITKNIIFVDSSPDEDMFDSVVVNFEKITKRVIDYFLKKGHQKIGYIGGKETFKDKTSDIKDIREVTFKSYLNEKGLLKDNYIYIGSFTVNDGYALMKKAIEEHGQQLPTAFFVGNDSMAIGCLRALGEAQISVPERVNIIGVDDISVSQYVFPSLSTIKVYTELMGETAVDLLVERFGGRNVSKKVIVSTELKIRQSSF</sequence>